<comment type="subunit">
    <text evidence="10">Monomer.</text>
</comment>
<dbReference type="Gene3D" id="1.10.20.140">
    <property type="match status" value="1"/>
</dbReference>
<organism evidence="14 15">
    <name type="scientific">Candidatus Uhrbacteria bacterium RIFCSPLOWO2_02_FULL_49_11</name>
    <dbReference type="NCBI Taxonomy" id="1802409"/>
    <lineage>
        <taxon>Bacteria</taxon>
        <taxon>Candidatus Uhriibacteriota</taxon>
    </lineage>
</organism>
<dbReference type="InterPro" id="IPR018022">
    <property type="entry name" value="IPT"/>
</dbReference>
<keyword evidence="8 10" id="KW-0460">Magnesium</keyword>
<comment type="caution">
    <text evidence="14">The sequence shown here is derived from an EMBL/GenBank/DDBJ whole genome shotgun (WGS) entry which is preliminary data.</text>
</comment>
<evidence type="ECO:0000256" key="4">
    <source>
        <dbReference type="ARBA" id="ARBA00022679"/>
    </source>
</evidence>
<dbReference type="Gene3D" id="3.40.50.300">
    <property type="entry name" value="P-loop containing nucleotide triphosphate hydrolases"/>
    <property type="match status" value="1"/>
</dbReference>
<dbReference type="EC" id="2.5.1.75" evidence="10"/>
<feature type="site" description="Interaction with substrate tRNA" evidence="10">
    <location>
        <position position="135"/>
    </location>
</feature>
<evidence type="ECO:0000256" key="5">
    <source>
        <dbReference type="ARBA" id="ARBA00022694"/>
    </source>
</evidence>
<keyword evidence="5 10" id="KW-0819">tRNA processing</keyword>
<gene>
    <name evidence="10" type="primary">miaA</name>
    <name evidence="14" type="ORF">A3I42_00945</name>
</gene>
<dbReference type="PANTHER" id="PTHR11088">
    <property type="entry name" value="TRNA DIMETHYLALLYLTRANSFERASE"/>
    <property type="match status" value="1"/>
</dbReference>
<evidence type="ECO:0000256" key="1">
    <source>
        <dbReference type="ARBA" id="ARBA00001946"/>
    </source>
</evidence>
<evidence type="ECO:0000313" key="14">
    <source>
        <dbReference type="EMBL" id="OGL87546.1"/>
    </source>
</evidence>
<evidence type="ECO:0000256" key="8">
    <source>
        <dbReference type="ARBA" id="ARBA00022842"/>
    </source>
</evidence>
<keyword evidence="6 10" id="KW-0547">Nucleotide-binding</keyword>
<comment type="caution">
    <text evidence="10">Lacks conserved residue(s) required for the propagation of feature annotation.</text>
</comment>
<evidence type="ECO:0000256" key="2">
    <source>
        <dbReference type="ARBA" id="ARBA00003213"/>
    </source>
</evidence>
<comment type="function">
    <text evidence="2 10 12">Catalyzes the transfer of a dimethylallyl group onto the adenine at position 37 in tRNAs that read codons beginning with uridine, leading to the formation of N6-(dimethylallyl)adenosine (i(6)A).</text>
</comment>
<comment type="cofactor">
    <cofactor evidence="1 10">
        <name>Mg(2+)</name>
        <dbReference type="ChEBI" id="CHEBI:18420"/>
    </cofactor>
</comment>
<dbReference type="InterPro" id="IPR027417">
    <property type="entry name" value="P-loop_NTPase"/>
</dbReference>
<dbReference type="SUPFAM" id="SSF52540">
    <property type="entry name" value="P-loop containing nucleoside triphosphate hydrolases"/>
    <property type="match status" value="2"/>
</dbReference>
<dbReference type="EMBL" id="MGER01000077">
    <property type="protein sequence ID" value="OGL87546.1"/>
    <property type="molecule type" value="Genomic_DNA"/>
</dbReference>
<dbReference type="GO" id="GO:0006400">
    <property type="term" value="P:tRNA modification"/>
    <property type="evidence" value="ECO:0007669"/>
    <property type="project" value="TreeGrafter"/>
</dbReference>
<keyword evidence="7 10" id="KW-0067">ATP-binding</keyword>
<protein>
    <recommendedName>
        <fullName evidence="10">tRNA dimethylallyltransferase</fullName>
        <ecNumber evidence="10">2.5.1.75</ecNumber>
    </recommendedName>
    <alternativeName>
        <fullName evidence="10">Dimethylallyl diphosphate:tRNA dimethylallyltransferase</fullName>
        <shortName evidence="10">DMAPP:tRNA dimethylallyltransferase</shortName>
        <shortName evidence="10">DMATase</shortName>
    </alternativeName>
    <alternativeName>
        <fullName evidence="10">Isopentenyl-diphosphate:tRNA isopentenyltransferase</fullName>
        <shortName evidence="10">IPP transferase</shortName>
        <shortName evidence="10">IPPT</shortName>
        <shortName evidence="10">IPTase</shortName>
    </alternativeName>
</protein>
<dbReference type="NCBIfam" id="TIGR00174">
    <property type="entry name" value="miaA"/>
    <property type="match status" value="1"/>
</dbReference>
<dbReference type="HAMAP" id="MF_00185">
    <property type="entry name" value="IPP_trans"/>
    <property type="match status" value="1"/>
</dbReference>
<reference evidence="14 15" key="1">
    <citation type="journal article" date="2016" name="Nat. Commun.">
        <title>Thousands of microbial genomes shed light on interconnected biogeochemical processes in an aquifer system.</title>
        <authorList>
            <person name="Anantharaman K."/>
            <person name="Brown C.T."/>
            <person name="Hug L.A."/>
            <person name="Sharon I."/>
            <person name="Castelle C.J."/>
            <person name="Probst A.J."/>
            <person name="Thomas B.C."/>
            <person name="Singh A."/>
            <person name="Wilkins M.J."/>
            <person name="Karaoz U."/>
            <person name="Brodie E.L."/>
            <person name="Williams K.H."/>
            <person name="Hubbard S.S."/>
            <person name="Banfield J.F."/>
        </authorList>
    </citation>
    <scope>NUCLEOTIDE SEQUENCE [LARGE SCALE GENOMIC DNA]</scope>
</reference>
<evidence type="ECO:0000256" key="6">
    <source>
        <dbReference type="ARBA" id="ARBA00022741"/>
    </source>
</evidence>
<evidence type="ECO:0000256" key="3">
    <source>
        <dbReference type="ARBA" id="ARBA00005842"/>
    </source>
</evidence>
<evidence type="ECO:0000256" key="13">
    <source>
        <dbReference type="RuleBase" id="RU003785"/>
    </source>
</evidence>
<feature type="binding site" evidence="10">
    <location>
        <begin position="14"/>
        <end position="21"/>
    </location>
    <ligand>
        <name>ATP</name>
        <dbReference type="ChEBI" id="CHEBI:30616"/>
    </ligand>
</feature>
<dbReference type="InterPro" id="IPR039657">
    <property type="entry name" value="Dimethylallyltransferase"/>
</dbReference>
<accession>A0A1F7VAM0</accession>
<dbReference type="GO" id="GO:0005524">
    <property type="term" value="F:ATP binding"/>
    <property type="evidence" value="ECO:0007669"/>
    <property type="project" value="UniProtKB-UniRule"/>
</dbReference>
<keyword evidence="4 10" id="KW-0808">Transferase</keyword>
<comment type="similarity">
    <text evidence="3 10 13">Belongs to the IPP transferase family.</text>
</comment>
<feature type="binding site" evidence="10">
    <location>
        <begin position="16"/>
        <end position="21"/>
    </location>
    <ligand>
        <name>substrate</name>
    </ligand>
</feature>
<dbReference type="Pfam" id="PF01715">
    <property type="entry name" value="IPPT"/>
    <property type="match status" value="1"/>
</dbReference>
<evidence type="ECO:0000256" key="11">
    <source>
        <dbReference type="RuleBase" id="RU003783"/>
    </source>
</evidence>
<dbReference type="PANTHER" id="PTHR11088:SF60">
    <property type="entry name" value="TRNA DIMETHYLALLYLTRANSFERASE"/>
    <property type="match status" value="1"/>
</dbReference>
<evidence type="ECO:0000313" key="15">
    <source>
        <dbReference type="Proteomes" id="UP000178264"/>
    </source>
</evidence>
<dbReference type="Proteomes" id="UP000178264">
    <property type="component" value="Unassembled WGS sequence"/>
</dbReference>
<dbReference type="GO" id="GO:0052381">
    <property type="term" value="F:tRNA dimethylallyltransferase activity"/>
    <property type="evidence" value="ECO:0007669"/>
    <property type="project" value="UniProtKB-UniRule"/>
</dbReference>
<comment type="catalytic activity">
    <reaction evidence="9 10 11">
        <text>adenosine(37) in tRNA + dimethylallyl diphosphate = N(6)-dimethylallyladenosine(37) in tRNA + diphosphate</text>
        <dbReference type="Rhea" id="RHEA:26482"/>
        <dbReference type="Rhea" id="RHEA-COMP:10162"/>
        <dbReference type="Rhea" id="RHEA-COMP:10375"/>
        <dbReference type="ChEBI" id="CHEBI:33019"/>
        <dbReference type="ChEBI" id="CHEBI:57623"/>
        <dbReference type="ChEBI" id="CHEBI:74411"/>
        <dbReference type="ChEBI" id="CHEBI:74415"/>
        <dbReference type="EC" id="2.5.1.75"/>
    </reaction>
</comment>
<dbReference type="AlphaFoldDB" id="A0A1F7VAM0"/>
<feature type="site" description="Interaction with substrate tRNA" evidence="10">
    <location>
        <position position="112"/>
    </location>
</feature>
<name>A0A1F7VAM0_9BACT</name>
<feature type="region of interest" description="Interaction with substrate tRNA" evidence="10">
    <location>
        <begin position="39"/>
        <end position="42"/>
    </location>
</feature>
<proteinExistence type="inferred from homology"/>
<evidence type="ECO:0000256" key="12">
    <source>
        <dbReference type="RuleBase" id="RU003784"/>
    </source>
</evidence>
<sequence length="329" mass="38169">MTASVHPPLIVILGPTASGKTDLAVDLAKEFNGEIVNADSRQIYKEIDIASSKPKFENWKLKIGNYQGIPHHLFNIVKPNEDFNVTHFQARAFQTIDDILTRKKLPFLVGGTGLWISAVVDNFEFPYVPPNKELRKHYPCHPEPDEGDKYPNTTMLRQAQHDNSTQQLYEELVVKDPDAAAFINAHNRRRIMRALEVMKATGKSFSAQRKKREPRYRTLLLGVTLPMETLEKRIALRLDAMMRDGLLEESKRLLETYNHRLPALSSISLREWKSYFNGKQTLPETLALIRLHNRQYAKRQMTWFKKDKRICWIKNKDEAENLIHSFLHP</sequence>
<evidence type="ECO:0000256" key="7">
    <source>
        <dbReference type="ARBA" id="ARBA00022840"/>
    </source>
</evidence>
<evidence type="ECO:0000256" key="9">
    <source>
        <dbReference type="ARBA" id="ARBA00049563"/>
    </source>
</evidence>
<evidence type="ECO:0000256" key="10">
    <source>
        <dbReference type="HAMAP-Rule" id="MF_00185"/>
    </source>
</evidence>